<evidence type="ECO:0000256" key="2">
    <source>
        <dbReference type="SAM" id="MobiDB-lite"/>
    </source>
</evidence>
<dbReference type="OrthoDB" id="9810874at2"/>
<accession>A0A9Q4AZE3</accession>
<gene>
    <name evidence="3" type="ORF">HXA33_02945</name>
</gene>
<comment type="caution">
    <text evidence="3">The sequence shown here is derived from an EMBL/GenBank/DDBJ whole genome shotgun (WGS) entry which is preliminary data.</text>
</comment>
<reference evidence="3" key="1">
    <citation type="submission" date="2020-06" db="EMBL/GenBank/DDBJ databases">
        <title>Insight into the genomes of haloalkaliphilic bacilli from Kenyan soda lakes.</title>
        <authorList>
            <person name="Mwirichia R."/>
            <person name="Villamizar G.C."/>
            <person name="Poehlein A."/>
            <person name="Mugweru J."/>
            <person name="Kipnyargis A."/>
            <person name="Kiplimo D."/>
            <person name="Orwa P."/>
            <person name="Daniel R."/>
        </authorList>
    </citation>
    <scope>NUCLEOTIDE SEQUENCE</scope>
    <source>
        <strain evidence="3">B1096_S55</strain>
    </source>
</reference>
<dbReference type="PANTHER" id="PTHR35792:SF1">
    <property type="entry name" value="SLL0268 PROTEIN"/>
    <property type="match status" value="1"/>
</dbReference>
<dbReference type="InterPro" id="IPR052928">
    <property type="entry name" value="Desiccation-related_membrane"/>
</dbReference>
<name>A0A9Q4AZE3_SALAG</name>
<dbReference type="AlphaFoldDB" id="A0A9Q4AZE3"/>
<dbReference type="Pfam" id="PF12732">
    <property type="entry name" value="YtxH"/>
    <property type="match status" value="1"/>
</dbReference>
<dbReference type="PANTHER" id="PTHR35792">
    <property type="entry name" value="GENERAL STRESS PROTEIN"/>
    <property type="match status" value="1"/>
</dbReference>
<evidence type="ECO:0000256" key="1">
    <source>
        <dbReference type="SAM" id="Coils"/>
    </source>
</evidence>
<dbReference type="EMBL" id="JABXYM010000001">
    <property type="protein sequence ID" value="MCR6095489.1"/>
    <property type="molecule type" value="Genomic_DNA"/>
</dbReference>
<feature type="region of interest" description="Disordered" evidence="2">
    <location>
        <begin position="44"/>
        <end position="73"/>
    </location>
</feature>
<feature type="coiled-coil region" evidence="1">
    <location>
        <begin position="117"/>
        <end position="151"/>
    </location>
</feature>
<dbReference type="InterPro" id="IPR024623">
    <property type="entry name" value="YtxH"/>
</dbReference>
<evidence type="ECO:0000313" key="3">
    <source>
        <dbReference type="EMBL" id="MCR6095489.1"/>
    </source>
</evidence>
<keyword evidence="4" id="KW-1185">Reference proteome</keyword>
<feature type="compositionally biased region" description="Polar residues" evidence="2">
    <location>
        <begin position="53"/>
        <end position="73"/>
    </location>
</feature>
<proteinExistence type="predicted"/>
<keyword evidence="1" id="KW-0175">Coiled coil</keyword>
<dbReference type="RefSeq" id="WP_078579492.1">
    <property type="nucleotide sequence ID" value="NZ_JABXYM010000001.1"/>
</dbReference>
<organism evidence="3 4">
    <name type="scientific">Salipaludibacillus agaradhaerens</name>
    <name type="common">Bacillus agaradhaerens</name>
    <dbReference type="NCBI Taxonomy" id="76935"/>
    <lineage>
        <taxon>Bacteria</taxon>
        <taxon>Bacillati</taxon>
        <taxon>Bacillota</taxon>
        <taxon>Bacilli</taxon>
        <taxon>Bacillales</taxon>
        <taxon>Bacillaceae</taxon>
    </lineage>
</organism>
<sequence length="154" mass="16930">MSDKMNTKDFLIGTLIGGIVGASAAFLFAPKSGRELRQDINEQARAAKDKTSDWTNQAVEKGSTMASTAARSVTDQSTQLIDKVKKLALSVRKDMQTLSESADYLADDLNGISEDIAASVRQEVEDLQRSVEQLVKEVEQKEQEKKAKQDGQQH</sequence>
<evidence type="ECO:0000313" key="4">
    <source>
        <dbReference type="Proteomes" id="UP001057753"/>
    </source>
</evidence>
<dbReference type="Proteomes" id="UP001057753">
    <property type="component" value="Unassembled WGS sequence"/>
</dbReference>
<protein>
    <submittedName>
        <fullName evidence="3">YtxH domain-containing protein</fullName>
    </submittedName>
</protein>